<organism evidence="2 3">
    <name type="scientific">Candidatus Uhrbacteria bacterium GW2011_GWA2_52_8d</name>
    <dbReference type="NCBI Taxonomy" id="1618979"/>
    <lineage>
        <taxon>Bacteria</taxon>
        <taxon>Candidatus Uhriibacteriota</taxon>
    </lineage>
</organism>
<comment type="caution">
    <text evidence="2">The sequence shown here is derived from an EMBL/GenBank/DDBJ whole genome shotgun (WGS) entry which is preliminary data.</text>
</comment>
<dbReference type="AlphaFoldDB" id="A0A0G1XR80"/>
<keyword evidence="1" id="KW-1133">Transmembrane helix</keyword>
<sequence>MNKGLLVGALSVGAMLLVTLLMYVSFNNTEVRLRNEAEAQQENLEVVFDATWKIIQQKAGVSGQYAKDFKEIYPQLMEGRYGNDRGGALMFWVTEHNPDFDISLYQDLMRSIEAERTKFAREQTKLLDIKREHDNVRETLPGAIFVGGRPEIEVKLVTSAKTDEAFSGGQENDVDLYGSDQ</sequence>
<protein>
    <recommendedName>
        <fullName evidence="4">LemA family protein</fullName>
    </recommendedName>
</protein>
<feature type="transmembrane region" description="Helical" evidence="1">
    <location>
        <begin position="6"/>
        <end position="26"/>
    </location>
</feature>
<name>A0A0G1XR80_9BACT</name>
<keyword evidence="1" id="KW-0812">Transmembrane</keyword>
<evidence type="ECO:0000313" key="2">
    <source>
        <dbReference type="EMBL" id="KKW33405.1"/>
    </source>
</evidence>
<evidence type="ECO:0000313" key="3">
    <source>
        <dbReference type="Proteomes" id="UP000034054"/>
    </source>
</evidence>
<evidence type="ECO:0008006" key="4">
    <source>
        <dbReference type="Google" id="ProtNLM"/>
    </source>
</evidence>
<evidence type="ECO:0000256" key="1">
    <source>
        <dbReference type="SAM" id="Phobius"/>
    </source>
</evidence>
<reference evidence="2 3" key="1">
    <citation type="journal article" date="2015" name="Nature">
        <title>rRNA introns, odd ribosomes, and small enigmatic genomes across a large radiation of phyla.</title>
        <authorList>
            <person name="Brown C.T."/>
            <person name="Hug L.A."/>
            <person name="Thomas B.C."/>
            <person name="Sharon I."/>
            <person name="Castelle C.J."/>
            <person name="Singh A."/>
            <person name="Wilkins M.J."/>
            <person name="Williams K.H."/>
            <person name="Banfield J.F."/>
        </authorList>
    </citation>
    <scope>NUCLEOTIDE SEQUENCE [LARGE SCALE GENOMIC DNA]</scope>
</reference>
<dbReference type="EMBL" id="LCRH01000003">
    <property type="protein sequence ID" value="KKW33405.1"/>
    <property type="molecule type" value="Genomic_DNA"/>
</dbReference>
<gene>
    <name evidence="2" type="ORF">UY76_C0003G0010</name>
</gene>
<accession>A0A0G1XR80</accession>
<keyword evidence="1" id="KW-0472">Membrane</keyword>
<proteinExistence type="predicted"/>
<dbReference type="Proteomes" id="UP000034054">
    <property type="component" value="Unassembled WGS sequence"/>
</dbReference>